<evidence type="ECO:0000256" key="8">
    <source>
        <dbReference type="SAM" id="Coils"/>
    </source>
</evidence>
<evidence type="ECO:0000256" key="4">
    <source>
        <dbReference type="ARBA" id="ARBA00022692"/>
    </source>
</evidence>
<evidence type="ECO:0008006" key="12">
    <source>
        <dbReference type="Google" id="ProtNLM"/>
    </source>
</evidence>
<comment type="similarity">
    <text evidence="2">Belongs to the V-ATPase 116 kDa subunit family.</text>
</comment>
<evidence type="ECO:0000313" key="10">
    <source>
        <dbReference type="EMBL" id="MBN1572023.1"/>
    </source>
</evidence>
<feature type="coiled-coil region" evidence="8">
    <location>
        <begin position="95"/>
        <end position="136"/>
    </location>
</feature>
<dbReference type="GO" id="GO:0016471">
    <property type="term" value="C:vacuolar proton-transporting V-type ATPase complex"/>
    <property type="evidence" value="ECO:0007669"/>
    <property type="project" value="TreeGrafter"/>
</dbReference>
<dbReference type="PANTHER" id="PTHR11629:SF63">
    <property type="entry name" value="V-TYPE PROTON ATPASE SUBUNIT A"/>
    <property type="match status" value="1"/>
</dbReference>
<evidence type="ECO:0000256" key="7">
    <source>
        <dbReference type="ARBA" id="ARBA00023136"/>
    </source>
</evidence>
<dbReference type="AlphaFoldDB" id="A0A9D8KD94"/>
<feature type="transmembrane region" description="Helical" evidence="9">
    <location>
        <begin position="614"/>
        <end position="634"/>
    </location>
</feature>
<reference evidence="10" key="2">
    <citation type="submission" date="2021-01" db="EMBL/GenBank/DDBJ databases">
        <authorList>
            <person name="Hahn C.R."/>
            <person name="Youssef N.H."/>
            <person name="Elshahed M."/>
        </authorList>
    </citation>
    <scope>NUCLEOTIDE SEQUENCE</scope>
    <source>
        <strain evidence="10">Zod_Metabat.24</strain>
    </source>
</reference>
<reference evidence="10" key="1">
    <citation type="journal article" date="2021" name="Environ. Microbiol.">
        <title>Genomic characterization of three novel Desulfobacterota classes expand the metabolic and phylogenetic diversity of the phylum.</title>
        <authorList>
            <person name="Murphy C.L."/>
            <person name="Biggerstaff J."/>
            <person name="Eichhorn A."/>
            <person name="Ewing E."/>
            <person name="Shahan R."/>
            <person name="Soriano D."/>
            <person name="Stewart S."/>
            <person name="VanMol K."/>
            <person name="Walker R."/>
            <person name="Walters P."/>
            <person name="Elshahed M.S."/>
            <person name="Youssef N.H."/>
        </authorList>
    </citation>
    <scope>NUCLEOTIDE SEQUENCE</scope>
    <source>
        <strain evidence="10">Zod_Metabat.24</strain>
    </source>
</reference>
<evidence type="ECO:0000256" key="3">
    <source>
        <dbReference type="ARBA" id="ARBA00022448"/>
    </source>
</evidence>
<keyword evidence="3" id="KW-0813">Transport</keyword>
<feature type="transmembrane region" description="Helical" evidence="9">
    <location>
        <begin position="407"/>
        <end position="427"/>
    </location>
</feature>
<evidence type="ECO:0000256" key="9">
    <source>
        <dbReference type="SAM" id="Phobius"/>
    </source>
</evidence>
<protein>
    <recommendedName>
        <fullName evidence="12">V-type ATP synthase subunit I</fullName>
    </recommendedName>
</protein>
<feature type="transmembrane region" description="Helical" evidence="9">
    <location>
        <begin position="511"/>
        <end position="529"/>
    </location>
</feature>
<proteinExistence type="inferred from homology"/>
<dbReference type="PANTHER" id="PTHR11629">
    <property type="entry name" value="VACUOLAR PROTON ATPASES"/>
    <property type="match status" value="1"/>
</dbReference>
<feature type="transmembrane region" description="Helical" evidence="9">
    <location>
        <begin position="480"/>
        <end position="505"/>
    </location>
</feature>
<name>A0A9D8KD94_9DELT</name>
<organism evidence="10 11">
    <name type="scientific">Candidatus Zymogenus saltonus</name>
    <dbReference type="NCBI Taxonomy" id="2844893"/>
    <lineage>
        <taxon>Bacteria</taxon>
        <taxon>Deltaproteobacteria</taxon>
        <taxon>Candidatus Zymogenia</taxon>
        <taxon>Candidatus Zymogeniales</taxon>
        <taxon>Candidatus Zymogenaceae</taxon>
        <taxon>Candidatus Zymogenus</taxon>
    </lineage>
</organism>
<evidence type="ECO:0000256" key="6">
    <source>
        <dbReference type="ARBA" id="ARBA00023065"/>
    </source>
</evidence>
<dbReference type="GO" id="GO:0007035">
    <property type="term" value="P:vacuolar acidification"/>
    <property type="evidence" value="ECO:0007669"/>
    <property type="project" value="TreeGrafter"/>
</dbReference>
<evidence type="ECO:0000313" key="11">
    <source>
        <dbReference type="Proteomes" id="UP000809273"/>
    </source>
</evidence>
<accession>A0A9D8KD94</accession>
<dbReference type="EMBL" id="JAFGIX010000010">
    <property type="protein sequence ID" value="MBN1572023.1"/>
    <property type="molecule type" value="Genomic_DNA"/>
</dbReference>
<feature type="transmembrane region" description="Helical" evidence="9">
    <location>
        <begin position="447"/>
        <end position="468"/>
    </location>
</feature>
<gene>
    <name evidence="10" type="ORF">JW984_02380</name>
</gene>
<comment type="subcellular location">
    <subcellularLocation>
        <location evidence="1">Membrane</location>
        <topology evidence="1">Multi-pass membrane protein</topology>
    </subcellularLocation>
</comment>
<sequence length="661" mass="73704">MFRPVPMIRANILILDRDLAVVTKEIGRLGIMHLEEVGQTPGLLDMGWTPGEELEVVSRYQTAKRQLDEIIEDTEIPKDAPIAPGNFDVNPLKDIDALEDKIEGYYNRIKSIGDQVLSLRDMLVSEEDNLKKAKNMIGINADLERMRSLKVLHMSLGYFPLKVSRSLEEYVTTKYTSYIQLDTRGDRELGAVFCLAEDADKLMGEIRNLGFEPVPLPQDCKGNPEEAIQEIEARIENIKIRITESENKLRGFGWTERGEILKTKEHLETNLDILKAVKSMGISESTALITGWVAEENADKLEKALKATLKNPFYLSTTRPEEIEEVRTGRVKVPVIFKNPKFLAPFETLVTTYGPPNYNEIEPSSIIGMAFIILFGVMFGDIGHGLCLFLIGLLVKKKYKAAKDLGSILNIAGVSSMFFGVIFGELFGYHAIHYGFVFSPMENIDSLMVSAIAFGIFFISIGLIINIINSIRARDFEVGLLENHGLVGTIFYWGAIFVVVVSFAKPEAVKIPTWGIISIVGVPLLIIFLREPIYHLFSNKRPLIKKTGEYFLGSLVEVLDTCTGFLSNSVSFIRVAAFSLAHVALMGAILMLVEMLKKGDTYGLASISMMIGGNALVIVLEGLVVSIQSVRLIYYEFFGKFYRGEGKIFSPMKVGAFGEEK</sequence>
<dbReference type="Proteomes" id="UP000809273">
    <property type="component" value="Unassembled WGS sequence"/>
</dbReference>
<dbReference type="GO" id="GO:0033179">
    <property type="term" value="C:proton-transporting V-type ATPase, V0 domain"/>
    <property type="evidence" value="ECO:0007669"/>
    <property type="project" value="InterPro"/>
</dbReference>
<feature type="transmembrane region" description="Helical" evidence="9">
    <location>
        <begin position="366"/>
        <end position="395"/>
    </location>
</feature>
<dbReference type="Gene3D" id="1.20.1460.20">
    <property type="match status" value="1"/>
</dbReference>
<evidence type="ECO:0000256" key="1">
    <source>
        <dbReference type="ARBA" id="ARBA00004141"/>
    </source>
</evidence>
<keyword evidence="7 9" id="KW-0472">Membrane</keyword>
<evidence type="ECO:0000256" key="2">
    <source>
        <dbReference type="ARBA" id="ARBA00009904"/>
    </source>
</evidence>
<keyword evidence="6" id="KW-0406">Ion transport</keyword>
<keyword evidence="5 9" id="KW-1133">Transmembrane helix</keyword>
<dbReference type="InterPro" id="IPR002490">
    <property type="entry name" value="V-ATPase_116kDa_su"/>
</dbReference>
<dbReference type="Pfam" id="PF01496">
    <property type="entry name" value="V_ATPase_I"/>
    <property type="match status" value="2"/>
</dbReference>
<dbReference type="GO" id="GO:0046961">
    <property type="term" value="F:proton-transporting ATPase activity, rotational mechanism"/>
    <property type="evidence" value="ECO:0007669"/>
    <property type="project" value="InterPro"/>
</dbReference>
<keyword evidence="4 9" id="KW-0812">Transmembrane</keyword>
<keyword evidence="8" id="KW-0175">Coiled coil</keyword>
<dbReference type="GO" id="GO:0051117">
    <property type="term" value="F:ATPase binding"/>
    <property type="evidence" value="ECO:0007669"/>
    <property type="project" value="TreeGrafter"/>
</dbReference>
<evidence type="ECO:0000256" key="5">
    <source>
        <dbReference type="ARBA" id="ARBA00022989"/>
    </source>
</evidence>
<comment type="caution">
    <text evidence="10">The sequence shown here is derived from an EMBL/GenBank/DDBJ whole genome shotgun (WGS) entry which is preliminary data.</text>
</comment>
<dbReference type="Gene3D" id="3.30.70.2170">
    <property type="match status" value="1"/>
</dbReference>
<dbReference type="Gene3D" id="3.30.70.2750">
    <property type="match status" value="1"/>
</dbReference>
<feature type="transmembrane region" description="Helical" evidence="9">
    <location>
        <begin position="572"/>
        <end position="593"/>
    </location>
</feature>